<dbReference type="InterPro" id="IPR007235">
    <property type="entry name" value="Glyco_trans_28_C"/>
</dbReference>
<dbReference type="GO" id="GO:0008194">
    <property type="term" value="F:UDP-glycosyltransferase activity"/>
    <property type="evidence" value="ECO:0007669"/>
    <property type="project" value="InterPro"/>
</dbReference>
<dbReference type="InterPro" id="IPR050426">
    <property type="entry name" value="Glycosyltransferase_28"/>
</dbReference>
<name>A0A918KNP1_9GAMM</name>
<dbReference type="InterPro" id="IPR002213">
    <property type="entry name" value="UDP_glucos_trans"/>
</dbReference>
<dbReference type="Proteomes" id="UP000626148">
    <property type="component" value="Unassembled WGS sequence"/>
</dbReference>
<gene>
    <name evidence="2" type="ORF">GCM10007392_39540</name>
</gene>
<dbReference type="RefSeq" id="WP_189611982.1">
    <property type="nucleotide sequence ID" value="NZ_BMXR01000011.1"/>
</dbReference>
<dbReference type="Pfam" id="PF04101">
    <property type="entry name" value="Glyco_tran_28_C"/>
    <property type="match status" value="1"/>
</dbReference>
<keyword evidence="3" id="KW-1185">Reference proteome</keyword>
<proteinExistence type="predicted"/>
<dbReference type="PANTHER" id="PTHR48050:SF13">
    <property type="entry name" value="STEROL 3-BETA-GLUCOSYLTRANSFERASE UGT80A2"/>
    <property type="match status" value="1"/>
</dbReference>
<reference evidence="2" key="1">
    <citation type="journal article" date="2014" name="Int. J. Syst. Evol. Microbiol.">
        <title>Complete genome sequence of Corynebacterium casei LMG S-19264T (=DSM 44701T), isolated from a smear-ripened cheese.</title>
        <authorList>
            <consortium name="US DOE Joint Genome Institute (JGI-PGF)"/>
            <person name="Walter F."/>
            <person name="Albersmeier A."/>
            <person name="Kalinowski J."/>
            <person name="Ruckert C."/>
        </authorList>
    </citation>
    <scope>NUCLEOTIDE SEQUENCE</scope>
    <source>
        <strain evidence="2">KCTC 22169</strain>
    </source>
</reference>
<dbReference type="SUPFAM" id="SSF53756">
    <property type="entry name" value="UDP-Glycosyltransferase/glycogen phosphorylase"/>
    <property type="match status" value="1"/>
</dbReference>
<dbReference type="PANTHER" id="PTHR48050">
    <property type="entry name" value="STEROL 3-BETA-GLUCOSYLTRANSFERASE"/>
    <property type="match status" value="1"/>
</dbReference>
<evidence type="ECO:0000259" key="1">
    <source>
        <dbReference type="Pfam" id="PF04101"/>
    </source>
</evidence>
<evidence type="ECO:0000313" key="2">
    <source>
        <dbReference type="EMBL" id="GGX67924.1"/>
    </source>
</evidence>
<comment type="caution">
    <text evidence="2">The sequence shown here is derived from an EMBL/GenBank/DDBJ whole genome shotgun (WGS) entry which is preliminary data.</text>
</comment>
<dbReference type="AlphaFoldDB" id="A0A918KNP1"/>
<dbReference type="GO" id="GO:0017000">
    <property type="term" value="P:antibiotic biosynthetic process"/>
    <property type="evidence" value="ECO:0007669"/>
    <property type="project" value="UniProtKB-ARBA"/>
</dbReference>
<dbReference type="EMBL" id="BMXR01000011">
    <property type="protein sequence ID" value="GGX67924.1"/>
    <property type="molecule type" value="Genomic_DNA"/>
</dbReference>
<accession>A0A918KNP1</accession>
<evidence type="ECO:0000313" key="3">
    <source>
        <dbReference type="Proteomes" id="UP000626148"/>
    </source>
</evidence>
<dbReference type="GO" id="GO:0016758">
    <property type="term" value="F:hexosyltransferase activity"/>
    <property type="evidence" value="ECO:0007669"/>
    <property type="project" value="InterPro"/>
</dbReference>
<organism evidence="2 3">
    <name type="scientific">Saccharospirillum salsuginis</name>
    <dbReference type="NCBI Taxonomy" id="418750"/>
    <lineage>
        <taxon>Bacteria</taxon>
        <taxon>Pseudomonadati</taxon>
        <taxon>Pseudomonadota</taxon>
        <taxon>Gammaproteobacteria</taxon>
        <taxon>Oceanospirillales</taxon>
        <taxon>Saccharospirillaceae</taxon>
        <taxon>Saccharospirillum</taxon>
    </lineage>
</organism>
<feature type="domain" description="Glycosyl transferase family 28 C-terminal" evidence="1">
    <location>
        <begin position="301"/>
        <end position="394"/>
    </location>
</feature>
<reference evidence="2" key="2">
    <citation type="submission" date="2020-09" db="EMBL/GenBank/DDBJ databases">
        <authorList>
            <person name="Sun Q."/>
            <person name="Kim S."/>
        </authorList>
    </citation>
    <scope>NUCLEOTIDE SEQUENCE</scope>
    <source>
        <strain evidence="2">KCTC 22169</strain>
    </source>
</reference>
<sequence length="410" mass="43917">MARIVCAAPPLFGHATPLAALSGELARRGHTVVFLDSFSHAFALPGGVSRVKVPAPELEGAWQSSAGDNALTESLVHLEDYAVSAFEPLLQASRDGRPDLIVFDQQIPVAHAIARELGCPLVTSITSPFLFAGADGAQSALNSSVEQAFAEAYRAMCERVGRTLGCAMNETGFSPDLNLCFAPAGFCDPDAADRYGVPLSLVGPAFLPRTPDVEDEALADQLAAFDGRRLLVSLGSCLTGASGTHETAIKLFRNILIAHNDPDALLLFVAPDELVRQAMAGLTVRARVLSRSFINQCYLMPHFSLVFSHGGYNTLAECLHHGIPLIASPFLFDQARMAYRLEQLGVGARVSRVRHKPEQFRRLSDNLLTDATARQAQSAMKTAFRASSGARDGADAVERFLAGFDPVARS</sequence>
<protein>
    <submittedName>
        <fullName evidence="2">Oleandomycin glycosyltransferase</fullName>
    </submittedName>
</protein>
<dbReference type="Gene3D" id="3.40.50.2000">
    <property type="entry name" value="Glycogen Phosphorylase B"/>
    <property type="match status" value="2"/>
</dbReference>
<dbReference type="CDD" id="cd03784">
    <property type="entry name" value="GT1_Gtf-like"/>
    <property type="match status" value="1"/>
</dbReference>